<feature type="transmembrane region" description="Helical" evidence="1">
    <location>
        <begin position="7"/>
        <end position="31"/>
    </location>
</feature>
<gene>
    <name evidence="2" type="ORF">ACFQ3T_16505</name>
</gene>
<accession>A0ABW3QV53</accession>
<keyword evidence="1" id="KW-0812">Transmembrane</keyword>
<comment type="caution">
    <text evidence="2">The sequence shown here is derived from an EMBL/GenBank/DDBJ whole genome shotgun (WGS) entry which is preliminary data.</text>
</comment>
<evidence type="ECO:0000313" key="2">
    <source>
        <dbReference type="EMBL" id="MFD1148733.1"/>
    </source>
</evidence>
<keyword evidence="1" id="KW-0472">Membrane</keyword>
<keyword evidence="1" id="KW-1133">Transmembrane helix</keyword>
<feature type="transmembrane region" description="Helical" evidence="1">
    <location>
        <begin position="51"/>
        <end position="72"/>
    </location>
</feature>
<evidence type="ECO:0000313" key="3">
    <source>
        <dbReference type="Proteomes" id="UP001597168"/>
    </source>
</evidence>
<keyword evidence="3" id="KW-1185">Reference proteome</keyword>
<sequence length="135" mass="14378">MIKIAGWIMVVYAAAHTLGALFVVGAARHAGAWFSGELWHDDLADMSPANSALWLSLDSFGPPVVVIGLIVLWMDRRGITPPPFIAWTLGVLTVVDAVILFLTPWPILLVAIVLLLVGARRATAAGQPEAEGARS</sequence>
<dbReference type="Proteomes" id="UP001597168">
    <property type="component" value="Unassembled WGS sequence"/>
</dbReference>
<organism evidence="2 3">
    <name type="scientific">Saccharothrix hoggarensis</name>
    <dbReference type="NCBI Taxonomy" id="913853"/>
    <lineage>
        <taxon>Bacteria</taxon>
        <taxon>Bacillati</taxon>
        <taxon>Actinomycetota</taxon>
        <taxon>Actinomycetes</taxon>
        <taxon>Pseudonocardiales</taxon>
        <taxon>Pseudonocardiaceae</taxon>
        <taxon>Saccharothrix</taxon>
    </lineage>
</organism>
<proteinExistence type="predicted"/>
<evidence type="ECO:0000256" key="1">
    <source>
        <dbReference type="SAM" id="Phobius"/>
    </source>
</evidence>
<protein>
    <submittedName>
        <fullName evidence="2">Uncharacterized protein</fullName>
    </submittedName>
</protein>
<dbReference type="EMBL" id="JBHTLK010000075">
    <property type="protein sequence ID" value="MFD1148733.1"/>
    <property type="molecule type" value="Genomic_DNA"/>
</dbReference>
<feature type="transmembrane region" description="Helical" evidence="1">
    <location>
        <begin position="84"/>
        <end position="117"/>
    </location>
</feature>
<dbReference type="RefSeq" id="WP_380724155.1">
    <property type="nucleotide sequence ID" value="NZ_JBHTLK010000075.1"/>
</dbReference>
<reference evidence="3" key="1">
    <citation type="journal article" date="2019" name="Int. J. Syst. Evol. Microbiol.">
        <title>The Global Catalogue of Microorganisms (GCM) 10K type strain sequencing project: providing services to taxonomists for standard genome sequencing and annotation.</title>
        <authorList>
            <consortium name="The Broad Institute Genomics Platform"/>
            <consortium name="The Broad Institute Genome Sequencing Center for Infectious Disease"/>
            <person name="Wu L."/>
            <person name="Ma J."/>
        </authorList>
    </citation>
    <scope>NUCLEOTIDE SEQUENCE [LARGE SCALE GENOMIC DNA]</scope>
    <source>
        <strain evidence="3">CCUG 60214</strain>
    </source>
</reference>
<name>A0ABW3QV53_9PSEU</name>